<dbReference type="Gene3D" id="2.60.120.260">
    <property type="entry name" value="Galactose-binding domain-like"/>
    <property type="match status" value="1"/>
</dbReference>
<dbReference type="FunFam" id="2.60.120.260:FF:000122">
    <property type="entry name" value="Anaphase-promoting complex subunit 10"/>
    <property type="match status" value="1"/>
</dbReference>
<dbReference type="GO" id="GO:0051301">
    <property type="term" value="P:cell division"/>
    <property type="evidence" value="ECO:0007669"/>
    <property type="project" value="UniProtKB-KW"/>
</dbReference>
<keyword evidence="9" id="KW-1185">Reference proteome</keyword>
<evidence type="ECO:0000313" key="9">
    <source>
        <dbReference type="Proteomes" id="UP000039865"/>
    </source>
</evidence>
<dbReference type="InParanoid" id="A0A077ZYQ6"/>
<dbReference type="InterPro" id="IPR016901">
    <property type="entry name" value="APC10/Doc1"/>
</dbReference>
<keyword evidence="3 6" id="KW-0498">Mitosis</keyword>
<organism evidence="8 9">
    <name type="scientific">Stylonychia lemnae</name>
    <name type="common">Ciliate</name>
    <dbReference type="NCBI Taxonomy" id="5949"/>
    <lineage>
        <taxon>Eukaryota</taxon>
        <taxon>Sar</taxon>
        <taxon>Alveolata</taxon>
        <taxon>Ciliophora</taxon>
        <taxon>Intramacronucleata</taxon>
        <taxon>Spirotrichea</taxon>
        <taxon>Stichotrichia</taxon>
        <taxon>Sporadotrichida</taxon>
        <taxon>Oxytrichidae</taxon>
        <taxon>Stylonychinae</taxon>
        <taxon>Stylonychia</taxon>
    </lineage>
</organism>
<evidence type="ECO:0000256" key="3">
    <source>
        <dbReference type="ARBA" id="ARBA00022776"/>
    </source>
</evidence>
<proteinExistence type="inferred from homology"/>
<comment type="function">
    <text evidence="6">Component of the anaphase promoting complex/cyclosome (APC/C), a cell cycle-regulated E3 ubiquitin-protein ligase complex that controls progression through mitosis and the G1 phase of the cell cycle.</text>
</comment>
<evidence type="ECO:0000313" key="8">
    <source>
        <dbReference type="EMBL" id="CDW74747.1"/>
    </source>
</evidence>
<dbReference type="CDD" id="cd08366">
    <property type="entry name" value="APC10"/>
    <property type="match status" value="1"/>
</dbReference>
<dbReference type="SUPFAM" id="SSF49785">
    <property type="entry name" value="Galactose-binding domain-like"/>
    <property type="match status" value="1"/>
</dbReference>
<dbReference type="Pfam" id="PF03256">
    <property type="entry name" value="ANAPC10"/>
    <property type="match status" value="1"/>
</dbReference>
<keyword evidence="2 6" id="KW-0132">Cell division</keyword>
<dbReference type="InterPro" id="IPR008979">
    <property type="entry name" value="Galactose-bd-like_sf"/>
</dbReference>
<dbReference type="OrthoDB" id="24948at2759"/>
<keyword evidence="4 6" id="KW-0833">Ubl conjugation pathway</keyword>
<evidence type="ECO:0000256" key="2">
    <source>
        <dbReference type="ARBA" id="ARBA00022618"/>
    </source>
</evidence>
<dbReference type="PANTHER" id="PTHR12936:SF0">
    <property type="entry name" value="ANAPHASE-PROMOTING COMPLEX SUBUNIT 10"/>
    <property type="match status" value="1"/>
</dbReference>
<dbReference type="PROSITE" id="PS51284">
    <property type="entry name" value="DOC"/>
    <property type="match status" value="1"/>
</dbReference>
<evidence type="ECO:0000256" key="6">
    <source>
        <dbReference type="PIRNR" id="PIRNR028841"/>
    </source>
</evidence>
<dbReference type="GO" id="GO:0005680">
    <property type="term" value="C:anaphase-promoting complex"/>
    <property type="evidence" value="ECO:0007669"/>
    <property type="project" value="InterPro"/>
</dbReference>
<dbReference type="PIRSF" id="PIRSF028841">
    <property type="entry name" value="APC10_sub"/>
    <property type="match status" value="1"/>
</dbReference>
<reference evidence="8 9" key="1">
    <citation type="submission" date="2014-06" db="EMBL/GenBank/DDBJ databases">
        <authorList>
            <person name="Swart Estienne"/>
        </authorList>
    </citation>
    <scope>NUCLEOTIDE SEQUENCE [LARGE SCALE GENOMIC DNA]</scope>
    <source>
        <strain evidence="8 9">130c</strain>
    </source>
</reference>
<evidence type="ECO:0000256" key="4">
    <source>
        <dbReference type="ARBA" id="ARBA00022786"/>
    </source>
</evidence>
<accession>A0A077ZYQ6</accession>
<gene>
    <name evidence="8" type="primary">Contig17763.g18885</name>
    <name evidence="8" type="ORF">STYLEM_3730</name>
</gene>
<dbReference type="GO" id="GO:0031145">
    <property type="term" value="P:anaphase-promoting complex-dependent catabolic process"/>
    <property type="evidence" value="ECO:0007669"/>
    <property type="project" value="InterPro"/>
</dbReference>
<keyword evidence="5 6" id="KW-0131">Cell cycle</keyword>
<name>A0A077ZYQ6_STYLE</name>
<dbReference type="PANTHER" id="PTHR12936">
    <property type="entry name" value="ANAPHASE-PROMOTING COMPLEX 10"/>
    <property type="match status" value="1"/>
</dbReference>
<evidence type="ECO:0000259" key="7">
    <source>
        <dbReference type="PROSITE" id="PS51284"/>
    </source>
</evidence>
<dbReference type="SMART" id="SM01337">
    <property type="entry name" value="APC10"/>
    <property type="match status" value="1"/>
</dbReference>
<evidence type="ECO:0000256" key="5">
    <source>
        <dbReference type="ARBA" id="ARBA00023306"/>
    </source>
</evidence>
<protein>
    <recommendedName>
        <fullName evidence="6">Anaphase-promoting complex subunit 10</fullName>
    </recommendedName>
</protein>
<dbReference type="InterPro" id="IPR004939">
    <property type="entry name" value="APC_su10/DOC_dom"/>
</dbReference>
<dbReference type="GO" id="GO:0070979">
    <property type="term" value="P:protein K11-linked ubiquitination"/>
    <property type="evidence" value="ECO:0007669"/>
    <property type="project" value="TreeGrafter"/>
</dbReference>
<comment type="similarity">
    <text evidence="1 6">Belongs to the APC10 family.</text>
</comment>
<feature type="domain" description="DOC" evidence="7">
    <location>
        <begin position="24"/>
        <end position="214"/>
    </location>
</feature>
<dbReference type="AlphaFoldDB" id="A0A077ZYQ6"/>
<dbReference type="FunCoup" id="A0A077ZYQ6">
    <property type="interactions" value="299"/>
</dbReference>
<dbReference type="Proteomes" id="UP000039865">
    <property type="component" value="Unassembled WGS sequence"/>
</dbReference>
<dbReference type="EMBL" id="CCKQ01003618">
    <property type="protein sequence ID" value="CDW74747.1"/>
    <property type="molecule type" value="Genomic_DNA"/>
</dbReference>
<sequence>MADYGNNNNVIEQSNSSSHMDLSINPNYVHAHLGSPQVPEANSQRREIGDLAVWTLSSAKPGNGVEQLRDDQISTFWQSDGTQPHYVNIQFLKKMRVQEVSLYLDFKTDESYTPSKISIRVGNSFYELQEVKLIEFEEPIGWFTFQLQEKGTSGQILKPYIKTMFVQIAIIQNQHSGRDTHIRQIKIFAPRDKCYYSDMYPHFKSVEMTQFASIR</sequence>
<dbReference type="OMA" id="DDCMDTY"/>
<evidence type="ECO:0000256" key="1">
    <source>
        <dbReference type="ARBA" id="ARBA00006762"/>
    </source>
</evidence>